<evidence type="ECO:0000259" key="3">
    <source>
        <dbReference type="SMART" id="SM00903"/>
    </source>
</evidence>
<accession>A0A8J7UJX3</accession>
<dbReference type="RefSeq" id="WP_209335138.1">
    <property type="nucleotide sequence ID" value="NZ_JAGIYY010000003.1"/>
</dbReference>
<dbReference type="InterPro" id="IPR002563">
    <property type="entry name" value="Flavin_Rdtase-like_dom"/>
</dbReference>
<protein>
    <submittedName>
        <fullName evidence="4">Flavin reductase family protein</fullName>
    </submittedName>
</protein>
<dbReference type="Proteomes" id="UP000666240">
    <property type="component" value="Unassembled WGS sequence"/>
</dbReference>
<evidence type="ECO:0000313" key="5">
    <source>
        <dbReference type="Proteomes" id="UP000666240"/>
    </source>
</evidence>
<sequence>MPLSPETSPIPSNWEPVSLDGQGVRRVFGHHPAGVVAIGAEVDGEPRVLVASSFMTGISMDPPLALFAIQKTSRTWPTLRQAPQLGISLFAAHQQDLCRQLSSSDPKKRFENVTLKVTRSGTRSIIVPESSGWLECSIFNEVDAGDHTVVLVQPGSGWIRTDGEPLVFHGSRFRSLSSDPS</sequence>
<dbReference type="SUPFAM" id="SSF50475">
    <property type="entry name" value="FMN-binding split barrel"/>
    <property type="match status" value="1"/>
</dbReference>
<keyword evidence="5" id="KW-1185">Reference proteome</keyword>
<name>A0A8J7UJX3_9HYPH</name>
<evidence type="ECO:0000313" key="4">
    <source>
        <dbReference type="EMBL" id="MBP0439094.1"/>
    </source>
</evidence>
<dbReference type="SMART" id="SM00903">
    <property type="entry name" value="Flavin_Reduct"/>
    <property type="match status" value="1"/>
</dbReference>
<evidence type="ECO:0000256" key="1">
    <source>
        <dbReference type="ARBA" id="ARBA00008898"/>
    </source>
</evidence>
<dbReference type="GO" id="GO:0010181">
    <property type="term" value="F:FMN binding"/>
    <property type="evidence" value="ECO:0007669"/>
    <property type="project" value="InterPro"/>
</dbReference>
<dbReference type="Pfam" id="PF01613">
    <property type="entry name" value="Flavin_Reduct"/>
    <property type="match status" value="1"/>
</dbReference>
<dbReference type="EMBL" id="JAGIYY010000003">
    <property type="protein sequence ID" value="MBP0439094.1"/>
    <property type="molecule type" value="Genomic_DNA"/>
</dbReference>
<gene>
    <name evidence="4" type="ORF">J5Y06_10570</name>
</gene>
<dbReference type="InterPro" id="IPR012349">
    <property type="entry name" value="Split_barrel_FMN-bd"/>
</dbReference>
<reference evidence="4" key="1">
    <citation type="submission" date="2021-03" db="EMBL/GenBank/DDBJ databases">
        <title>Genome sequencing and assembly of Tianweitania sediminis.</title>
        <authorList>
            <person name="Chhetri G."/>
        </authorList>
    </citation>
    <scope>NUCLEOTIDE SEQUENCE</scope>
    <source>
        <strain evidence="4">Z8</strain>
    </source>
</reference>
<evidence type="ECO:0000256" key="2">
    <source>
        <dbReference type="ARBA" id="ARBA00023002"/>
    </source>
</evidence>
<dbReference type="Gene3D" id="2.30.110.10">
    <property type="entry name" value="Electron Transport, Fmn-binding Protein, Chain A"/>
    <property type="match status" value="1"/>
</dbReference>
<keyword evidence="2" id="KW-0560">Oxidoreductase</keyword>
<dbReference type="AlphaFoldDB" id="A0A8J7UJX3"/>
<dbReference type="GO" id="GO:0042602">
    <property type="term" value="F:riboflavin reductase (NADPH) activity"/>
    <property type="evidence" value="ECO:0007669"/>
    <property type="project" value="TreeGrafter"/>
</dbReference>
<proteinExistence type="inferred from homology"/>
<comment type="similarity">
    <text evidence="1">Belongs to the non-flavoprotein flavin reductase family.</text>
</comment>
<feature type="domain" description="Flavin reductase like" evidence="3">
    <location>
        <begin position="28"/>
        <end position="175"/>
    </location>
</feature>
<comment type="caution">
    <text evidence="4">The sequence shown here is derived from an EMBL/GenBank/DDBJ whole genome shotgun (WGS) entry which is preliminary data.</text>
</comment>
<dbReference type="InterPro" id="IPR050268">
    <property type="entry name" value="NADH-dep_flavin_reductase"/>
</dbReference>
<organism evidence="4 5">
    <name type="scientific">Tianweitania sediminis</name>
    <dbReference type="NCBI Taxonomy" id="1502156"/>
    <lineage>
        <taxon>Bacteria</taxon>
        <taxon>Pseudomonadati</taxon>
        <taxon>Pseudomonadota</taxon>
        <taxon>Alphaproteobacteria</taxon>
        <taxon>Hyphomicrobiales</taxon>
        <taxon>Phyllobacteriaceae</taxon>
        <taxon>Tianweitania</taxon>
    </lineage>
</organism>
<dbReference type="PANTHER" id="PTHR30466">
    <property type="entry name" value="FLAVIN REDUCTASE"/>
    <property type="match status" value="1"/>
</dbReference>
<dbReference type="PANTHER" id="PTHR30466:SF11">
    <property type="entry name" value="FLAVIN-DEPENDENT MONOOXYGENASE, REDUCTASE SUBUNIT HSAB"/>
    <property type="match status" value="1"/>
</dbReference>